<dbReference type="Proteomes" id="UP001596432">
    <property type="component" value="Unassembled WGS sequence"/>
</dbReference>
<evidence type="ECO:0000313" key="2">
    <source>
        <dbReference type="Proteomes" id="UP001596432"/>
    </source>
</evidence>
<comment type="caution">
    <text evidence="1">The sequence shown here is derived from an EMBL/GenBank/DDBJ whole genome shotgun (WGS) entry which is preliminary data.</text>
</comment>
<protein>
    <submittedName>
        <fullName evidence="1">Uncharacterized protein</fullName>
    </submittedName>
</protein>
<dbReference type="AlphaFoldDB" id="A0ABD5XV13"/>
<organism evidence="1 2">
    <name type="scientific">Halosimplex aquaticum</name>
    <dbReference type="NCBI Taxonomy" id="3026162"/>
    <lineage>
        <taxon>Archaea</taxon>
        <taxon>Methanobacteriati</taxon>
        <taxon>Methanobacteriota</taxon>
        <taxon>Stenosarchaea group</taxon>
        <taxon>Halobacteria</taxon>
        <taxon>Halobacteriales</taxon>
        <taxon>Haloarculaceae</taxon>
        <taxon>Halosimplex</taxon>
    </lineage>
</organism>
<gene>
    <name evidence="1" type="ORF">ACFQMA_03795</name>
</gene>
<name>A0ABD5XV13_9EURY</name>
<sequence>MEAPSTLQSAAAEDEDIAITRRDVDGQTVIVVDFGEQVDAKLDVVGDTAIVVAGDRQFEFEVTDEVTDLSVNDGMLTLRS</sequence>
<accession>A0ABD5XV13</accession>
<dbReference type="EMBL" id="JBHTAS010000001">
    <property type="protein sequence ID" value="MFC7138959.1"/>
    <property type="molecule type" value="Genomic_DNA"/>
</dbReference>
<proteinExistence type="predicted"/>
<dbReference type="GeneID" id="78819206"/>
<dbReference type="InterPro" id="IPR055551">
    <property type="entry name" value="DUF7127"/>
</dbReference>
<keyword evidence="2" id="KW-1185">Reference proteome</keyword>
<dbReference type="Pfam" id="PF23444">
    <property type="entry name" value="DUF7127"/>
    <property type="match status" value="1"/>
</dbReference>
<dbReference type="RefSeq" id="WP_274324559.1">
    <property type="nucleotide sequence ID" value="NZ_CP118158.1"/>
</dbReference>
<reference evidence="1 2" key="1">
    <citation type="journal article" date="2019" name="Int. J. Syst. Evol. Microbiol.">
        <title>The Global Catalogue of Microorganisms (GCM) 10K type strain sequencing project: providing services to taxonomists for standard genome sequencing and annotation.</title>
        <authorList>
            <consortium name="The Broad Institute Genomics Platform"/>
            <consortium name="The Broad Institute Genome Sequencing Center for Infectious Disease"/>
            <person name="Wu L."/>
            <person name="Ma J."/>
        </authorList>
    </citation>
    <scope>NUCLEOTIDE SEQUENCE [LARGE SCALE GENOMIC DNA]</scope>
    <source>
        <strain evidence="1 2">XZYJT29</strain>
    </source>
</reference>
<evidence type="ECO:0000313" key="1">
    <source>
        <dbReference type="EMBL" id="MFC7138959.1"/>
    </source>
</evidence>